<evidence type="ECO:0000256" key="1">
    <source>
        <dbReference type="ARBA" id="ARBA00023098"/>
    </source>
</evidence>
<dbReference type="RefSeq" id="WP_065395172.1">
    <property type="nucleotide sequence ID" value="NZ_MAYH01000034.1"/>
</dbReference>
<evidence type="ECO:0000256" key="3">
    <source>
        <dbReference type="SAM" id="Phobius"/>
    </source>
</evidence>
<dbReference type="PROSITE" id="PS51635">
    <property type="entry name" value="PNPLA"/>
    <property type="match status" value="1"/>
</dbReference>
<evidence type="ECO:0000256" key="2">
    <source>
        <dbReference type="PROSITE-ProRule" id="PRU01161"/>
    </source>
</evidence>
<comment type="caution">
    <text evidence="5">The sequence shown here is derived from an EMBL/GenBank/DDBJ whole genome shotgun (WGS) entry which is preliminary data.</text>
</comment>
<protein>
    <submittedName>
        <fullName evidence="5">Phospholipase</fullName>
    </submittedName>
</protein>
<feature type="domain" description="PNPLA" evidence="4">
    <location>
        <begin position="9"/>
        <end position="242"/>
    </location>
</feature>
<feature type="transmembrane region" description="Helical" evidence="3">
    <location>
        <begin position="7"/>
        <end position="25"/>
    </location>
</feature>
<organism evidence="5 6">
    <name type="scientific">Chryseobacterium artocarpi</name>
    <dbReference type="NCBI Taxonomy" id="1414727"/>
    <lineage>
        <taxon>Bacteria</taxon>
        <taxon>Pseudomonadati</taxon>
        <taxon>Bacteroidota</taxon>
        <taxon>Flavobacteriia</taxon>
        <taxon>Flavobacteriales</taxon>
        <taxon>Weeksellaceae</taxon>
        <taxon>Chryseobacterium group</taxon>
        <taxon>Chryseobacterium</taxon>
    </lineage>
</organism>
<name>A0A1B8ZGV4_9FLAO</name>
<dbReference type="GO" id="GO:0006629">
    <property type="term" value="P:lipid metabolic process"/>
    <property type="evidence" value="ECO:0007669"/>
    <property type="project" value="UniProtKB-KW"/>
</dbReference>
<sequence length="345" mass="39764">MSEKFKRAVIFSGGGTRLMIYLGIFAALDELNMKPDLLIASCGGSFAATVINAFPDHISRKEYLKSEEYFQFVSKTILTKHKKLSQIGLFSLKKSFDKRKAPFIEDVFNRYLVEMPQNLEESFPSIKNAEFSKEIPTIIIGSELLFTPKESQQKRNKKKLFRKIIFTDSETAQKINSTHILVDFDSFKDSAVEKNSKIIADFSLLESTRASVSDMFYVKPVTLHNRHFMGGVIDLVPIELAKHLSQEVITEKKQPYTTIEESLIRSVFGFSANERLYETDKIITDFQIDTTSIKEDLKGHYPEKSINWKKFEIDISLPKTYQQFAKDMEMQWQYGFDQTIKCIKG</sequence>
<accession>A0A1B8ZGV4</accession>
<dbReference type="Pfam" id="PF01734">
    <property type="entry name" value="Patatin"/>
    <property type="match status" value="1"/>
</dbReference>
<comment type="caution">
    <text evidence="2">Lacks conserved residue(s) required for the propagation of feature annotation.</text>
</comment>
<reference evidence="5 6" key="1">
    <citation type="submission" date="2016-07" db="EMBL/GenBank/DDBJ databases">
        <authorList>
            <person name="Jeong J.-J."/>
            <person name="Kim D.W."/>
            <person name="Sang M.K."/>
            <person name="Choi I.-G."/>
            <person name="Kim K.D."/>
        </authorList>
    </citation>
    <scope>NUCLEOTIDE SEQUENCE [LARGE SCALE GENOMIC DNA]</scope>
    <source>
        <strain evidence="5 6">UTM-3</strain>
    </source>
</reference>
<proteinExistence type="predicted"/>
<dbReference type="EMBL" id="MAYH01000034">
    <property type="protein sequence ID" value="OCA70764.1"/>
    <property type="molecule type" value="Genomic_DNA"/>
</dbReference>
<keyword evidence="3" id="KW-1133">Transmembrane helix</keyword>
<dbReference type="OrthoDB" id="697183at2"/>
<keyword evidence="3" id="KW-0472">Membrane</keyword>
<keyword evidence="3" id="KW-0812">Transmembrane</keyword>
<gene>
    <name evidence="5" type="ORF">BBI01_12550</name>
</gene>
<dbReference type="Gene3D" id="3.40.1090.10">
    <property type="entry name" value="Cytosolic phospholipase A2 catalytic domain"/>
    <property type="match status" value="1"/>
</dbReference>
<dbReference type="Proteomes" id="UP000092651">
    <property type="component" value="Unassembled WGS sequence"/>
</dbReference>
<dbReference type="SUPFAM" id="SSF52151">
    <property type="entry name" value="FabD/lysophospholipase-like"/>
    <property type="match status" value="1"/>
</dbReference>
<dbReference type="AlphaFoldDB" id="A0A1B8ZGV4"/>
<evidence type="ECO:0000313" key="5">
    <source>
        <dbReference type="EMBL" id="OCA70764.1"/>
    </source>
</evidence>
<keyword evidence="6" id="KW-1185">Reference proteome</keyword>
<evidence type="ECO:0000259" key="4">
    <source>
        <dbReference type="PROSITE" id="PS51635"/>
    </source>
</evidence>
<keyword evidence="1" id="KW-0443">Lipid metabolism</keyword>
<dbReference type="InterPro" id="IPR016035">
    <property type="entry name" value="Acyl_Trfase/lysoPLipase"/>
</dbReference>
<evidence type="ECO:0000313" key="6">
    <source>
        <dbReference type="Proteomes" id="UP000092651"/>
    </source>
</evidence>
<dbReference type="InterPro" id="IPR002641">
    <property type="entry name" value="PNPLA_dom"/>
</dbReference>